<dbReference type="SUPFAM" id="SSF81296">
    <property type="entry name" value="E set domains"/>
    <property type="match status" value="1"/>
</dbReference>
<dbReference type="Pfam" id="PF01833">
    <property type="entry name" value="TIG"/>
    <property type="match status" value="1"/>
</dbReference>
<dbReference type="Gene3D" id="2.60.40.10">
    <property type="entry name" value="Immunoglobulins"/>
    <property type="match status" value="1"/>
</dbReference>
<evidence type="ECO:0000313" key="2">
    <source>
        <dbReference type="EMBL" id="OHB10492.1"/>
    </source>
</evidence>
<feature type="domain" description="IPT/TIG" evidence="1">
    <location>
        <begin position="659"/>
        <end position="744"/>
    </location>
</feature>
<sequence>MIDRIVRSTIKWAQSGFQGNPAYVIDPRQYFTDLADGVAGEFILGSELGFLCSPFQTQVRLALQRQYAESRPFQCTLTGVVGNIDAFYSDFSQGGWDGWFVMTQNNANNPYGAFINAQVELDSRLADAIGLENKKLDWDRGFRSFTTCKPGKELTEAQAEALRQQGMNFNAGDCREDDKQISTPGSVIQEQLNEVLPSGLKKLQVADSIDQLITAFANGLLTRYVFGPKGLFAQGSGSGGGSSGLSTASDSRSGKIYLQDRDDIPDGQDVDQDLKLESSVDVCFHGGRAEPPPAPGCTASQGLTSSPYFTPICQAVGEAVINLTDFTNYIDLHADYWKNGAPLQGLVPYVLTQNLNVLWTGGVSYPSQWSDDGVEDPEKTADAQILAGRVSAVVGSLDAVMDSITTYNAPYFDDIESITNNYKAWLEKVLESVYKDSDLDLSNNPFGAGSGGLRNLMIRSAEQLLFQRAVKAEFGECRSPEISGLSNLPTNPPSYLSSGGGTGSTGNTCDTCAEKGQTDLYQSDVRNAANQYLSANPQLANLSSATDLNAVAQLRDGTIAILISQGFNAEKSASPDPYANGEYFYPQMVNIWRNSDPDKTVYRITAGGGVISVAISAGYCGGHLTFSNVDIIPNSCLLPGGGGTGGGTGGGGTTVPQVPSISSISPTSVISGQTVVTIYGANLKNVSTGAVNVQFFDSAGTRNTVAGSANSSGTQATARVPSGMALGTGSVRLDNGTNLVSNSVSINVTGSGTISAPPPIIVAQKTLGTGFWPDVAWYNGKVWYAVPTTSSIKLYNANSDLTGETLYKEVIYSIPGLAFARLSVSGNALWMAYQDGDNHELFLWRSDTNITESLGPIGGLEGAVLGYGYVAWQTPASNYPVYRRSLTGGTRTYVKNGASGGLSRVLANGDVKTLFEDRSAVSGMIGAWFAGNITVGEDPNYGVLGFYNNDRTTDFGLWSGTDTLSPHPAFNGTNLYAVITWSQAGGGGVIRLAILQAP</sequence>
<organism evidence="2 3">
    <name type="scientific">Candidatus Zambryskibacteria bacterium RIFCSPLOWO2_02_FULL_44_12b</name>
    <dbReference type="NCBI Taxonomy" id="1802772"/>
    <lineage>
        <taxon>Bacteria</taxon>
        <taxon>Candidatus Zambryskiibacteriota</taxon>
    </lineage>
</organism>
<evidence type="ECO:0000259" key="1">
    <source>
        <dbReference type="Pfam" id="PF01833"/>
    </source>
</evidence>
<dbReference type="Proteomes" id="UP000177202">
    <property type="component" value="Unassembled WGS sequence"/>
</dbReference>
<dbReference type="AlphaFoldDB" id="A0A1G2UMG0"/>
<proteinExistence type="predicted"/>
<protein>
    <recommendedName>
        <fullName evidence="1">IPT/TIG domain-containing protein</fullName>
    </recommendedName>
</protein>
<gene>
    <name evidence="2" type="ORF">A3H60_01720</name>
</gene>
<accession>A0A1G2UMG0</accession>
<dbReference type="InterPro" id="IPR002909">
    <property type="entry name" value="IPT_dom"/>
</dbReference>
<dbReference type="InterPro" id="IPR013783">
    <property type="entry name" value="Ig-like_fold"/>
</dbReference>
<dbReference type="EMBL" id="MHWP01000013">
    <property type="protein sequence ID" value="OHB10492.1"/>
    <property type="molecule type" value="Genomic_DNA"/>
</dbReference>
<evidence type="ECO:0000313" key="3">
    <source>
        <dbReference type="Proteomes" id="UP000177202"/>
    </source>
</evidence>
<reference evidence="2 3" key="1">
    <citation type="journal article" date="2016" name="Nat. Commun.">
        <title>Thousands of microbial genomes shed light on interconnected biogeochemical processes in an aquifer system.</title>
        <authorList>
            <person name="Anantharaman K."/>
            <person name="Brown C.T."/>
            <person name="Hug L.A."/>
            <person name="Sharon I."/>
            <person name="Castelle C.J."/>
            <person name="Probst A.J."/>
            <person name="Thomas B.C."/>
            <person name="Singh A."/>
            <person name="Wilkins M.J."/>
            <person name="Karaoz U."/>
            <person name="Brodie E.L."/>
            <person name="Williams K.H."/>
            <person name="Hubbard S.S."/>
            <person name="Banfield J.F."/>
        </authorList>
    </citation>
    <scope>NUCLEOTIDE SEQUENCE [LARGE SCALE GENOMIC DNA]</scope>
</reference>
<name>A0A1G2UMG0_9BACT</name>
<dbReference type="STRING" id="1802772.A3H60_01720"/>
<dbReference type="InterPro" id="IPR014756">
    <property type="entry name" value="Ig_E-set"/>
</dbReference>
<comment type="caution">
    <text evidence="2">The sequence shown here is derived from an EMBL/GenBank/DDBJ whole genome shotgun (WGS) entry which is preliminary data.</text>
</comment>